<reference evidence="2" key="2">
    <citation type="submission" date="2020-09" db="EMBL/GenBank/DDBJ databases">
        <authorList>
            <person name="Yu Y."/>
        </authorList>
    </citation>
    <scope>NUCLEOTIDE SEQUENCE</scope>
    <source>
        <strain evidence="2">KCTC 49039</strain>
    </source>
</reference>
<proteinExistence type="predicted"/>
<keyword evidence="1" id="KW-0812">Transmembrane</keyword>
<keyword evidence="3" id="KW-1185">Reference proteome</keyword>
<evidence type="ECO:0000313" key="2">
    <source>
        <dbReference type="EMBL" id="MBD8078845.1"/>
    </source>
</evidence>
<keyword evidence="1" id="KW-0472">Membrane</keyword>
<evidence type="ECO:0000313" key="3">
    <source>
        <dbReference type="Proteomes" id="UP000610846"/>
    </source>
</evidence>
<sequence>MIGSLLLALGGVVTSAARRVARARSRSTGAHGMAVGCGMSLIVWGGAFVVVGCVTRL</sequence>
<dbReference type="EMBL" id="JACYHB010000004">
    <property type="protein sequence ID" value="MBD8078845.1"/>
    <property type="molecule type" value="Genomic_DNA"/>
</dbReference>
<reference evidence="2" key="1">
    <citation type="journal article" date="2018" name="Curr. Microbiol.">
        <title>Cellulosimicrobium arenosum sp. nov., Isolated from Marine Sediment Sand.</title>
        <authorList>
            <person name="Oh M."/>
            <person name="Kim J.H."/>
            <person name="Yoon J.H."/>
            <person name="Schumann P."/>
            <person name="Kim W."/>
        </authorList>
    </citation>
    <scope>NUCLEOTIDE SEQUENCE</scope>
    <source>
        <strain evidence="2">KCTC 49039</strain>
    </source>
</reference>
<evidence type="ECO:0000256" key="1">
    <source>
        <dbReference type="SAM" id="Phobius"/>
    </source>
</evidence>
<dbReference type="Proteomes" id="UP000610846">
    <property type="component" value="Unassembled WGS sequence"/>
</dbReference>
<organism evidence="2 3">
    <name type="scientific">Cellulosimicrobium arenosum</name>
    <dbReference type="NCBI Taxonomy" id="2708133"/>
    <lineage>
        <taxon>Bacteria</taxon>
        <taxon>Bacillati</taxon>
        <taxon>Actinomycetota</taxon>
        <taxon>Actinomycetes</taxon>
        <taxon>Micrococcales</taxon>
        <taxon>Promicromonosporaceae</taxon>
        <taxon>Cellulosimicrobium</taxon>
    </lineage>
</organism>
<protein>
    <submittedName>
        <fullName evidence="2">Uncharacterized protein</fullName>
    </submittedName>
</protein>
<accession>A0A927G8X0</accession>
<feature type="transmembrane region" description="Helical" evidence="1">
    <location>
        <begin position="33"/>
        <end position="54"/>
    </location>
</feature>
<dbReference type="RefSeq" id="WP_191828415.1">
    <property type="nucleotide sequence ID" value="NZ_JACYHB010000004.1"/>
</dbReference>
<comment type="caution">
    <text evidence="2">The sequence shown here is derived from an EMBL/GenBank/DDBJ whole genome shotgun (WGS) entry which is preliminary data.</text>
</comment>
<name>A0A927G8X0_9MICO</name>
<dbReference type="AlphaFoldDB" id="A0A927G8X0"/>
<keyword evidence="1" id="KW-1133">Transmembrane helix</keyword>
<gene>
    <name evidence="2" type="ORF">IF651_07220</name>
</gene>